<dbReference type="PANTHER" id="PTHR19919">
    <property type="entry name" value="WD REPEAT CONTAINING PROTEIN"/>
    <property type="match status" value="1"/>
</dbReference>
<dbReference type="InterPro" id="IPR036322">
    <property type="entry name" value="WD40_repeat_dom_sf"/>
</dbReference>
<comment type="caution">
    <text evidence="5">The sequence shown here is derived from an EMBL/GenBank/DDBJ whole genome shotgun (WGS) entry which is preliminary data.</text>
</comment>
<dbReference type="PROSITE" id="PS50294">
    <property type="entry name" value="WD_REPEATS_REGION"/>
    <property type="match status" value="1"/>
</dbReference>
<gene>
    <name evidence="5" type="primary">RvY_13433-1</name>
    <name evidence="5" type="synonym">RvY_13433.1</name>
    <name evidence="5" type="ORF">RvY_13433</name>
</gene>
<reference evidence="5 6" key="1">
    <citation type="journal article" date="2016" name="Nat. Commun.">
        <title>Extremotolerant tardigrade genome and improved radiotolerance of human cultured cells by tardigrade-unique protein.</title>
        <authorList>
            <person name="Hashimoto T."/>
            <person name="Horikawa D.D."/>
            <person name="Saito Y."/>
            <person name="Kuwahara H."/>
            <person name="Kozuka-Hata H."/>
            <person name="Shin-I T."/>
            <person name="Minakuchi Y."/>
            <person name="Ohishi K."/>
            <person name="Motoyama A."/>
            <person name="Aizu T."/>
            <person name="Enomoto A."/>
            <person name="Kondo K."/>
            <person name="Tanaka S."/>
            <person name="Hara Y."/>
            <person name="Koshikawa S."/>
            <person name="Sagara H."/>
            <person name="Miura T."/>
            <person name="Yokobori S."/>
            <person name="Miyagawa K."/>
            <person name="Suzuki Y."/>
            <person name="Kubo T."/>
            <person name="Oyama M."/>
            <person name="Kohara Y."/>
            <person name="Fujiyama A."/>
            <person name="Arakawa K."/>
            <person name="Katayama T."/>
            <person name="Toyoda A."/>
            <person name="Kunieda T."/>
        </authorList>
    </citation>
    <scope>NUCLEOTIDE SEQUENCE [LARGE SCALE GENOMIC DNA]</scope>
    <source>
        <strain evidence="5 6">YOKOZUNA-1</strain>
    </source>
</reference>
<proteinExistence type="predicted"/>
<dbReference type="SUPFAM" id="SSF50978">
    <property type="entry name" value="WD40 repeat-like"/>
    <property type="match status" value="1"/>
</dbReference>
<keyword evidence="2" id="KW-0677">Repeat</keyword>
<feature type="compositionally biased region" description="Polar residues" evidence="4">
    <location>
        <begin position="1"/>
        <end position="14"/>
    </location>
</feature>
<keyword evidence="1 3" id="KW-0853">WD repeat</keyword>
<dbReference type="Pfam" id="PF00400">
    <property type="entry name" value="WD40"/>
    <property type="match status" value="1"/>
</dbReference>
<evidence type="ECO:0000256" key="4">
    <source>
        <dbReference type="SAM" id="MobiDB-lite"/>
    </source>
</evidence>
<dbReference type="InterPro" id="IPR045159">
    <property type="entry name" value="DCAF7-like"/>
</dbReference>
<dbReference type="AlphaFoldDB" id="A0A1D1VPP1"/>
<dbReference type="InterPro" id="IPR001680">
    <property type="entry name" value="WD40_rpt"/>
</dbReference>
<feature type="repeat" description="WD" evidence="3">
    <location>
        <begin position="304"/>
        <end position="339"/>
    </location>
</feature>
<dbReference type="Gene3D" id="2.130.10.10">
    <property type="entry name" value="YVTN repeat-like/Quinoprotein amine dehydrogenase"/>
    <property type="match status" value="1"/>
</dbReference>
<feature type="region of interest" description="Disordered" evidence="4">
    <location>
        <begin position="1"/>
        <end position="22"/>
    </location>
</feature>
<evidence type="ECO:0000313" key="6">
    <source>
        <dbReference type="Proteomes" id="UP000186922"/>
    </source>
</evidence>
<evidence type="ECO:0000256" key="2">
    <source>
        <dbReference type="ARBA" id="ARBA00022737"/>
    </source>
</evidence>
<dbReference type="OrthoDB" id="24670at2759"/>
<sequence>MLPLRNLTNQTRSPAGTMIPPATGVPSRTQYIYQAPWDVYAMNWSNRKDRDKAYRLAVASCLENCTGPFSSAGGLAPGVNQVNVVQLDPETERFHEVTSFQHAYPATKVLWIPDPHGTYPDFLATSGDCLRIFSLQDEGKNVRMECTLSNVPTKSDRSAMPLTSFDWNETDLSLMVTGSLDNCCTVWSLETGQIVGRTGKSGNVSGTIKTQLVAHEQHVYDVAFTNAGGGRDIFASVGDEGSLRQFDLRKTLESIVIYEDPQHRPLVRLAWNKQDPNLVATFAADAAEVVILDVRMYTAPLAHLTGHKSIVNGMCWAPHSANHIATGSDDQQALIWDVQQAARGTGIEGVMRYEAAGAVNQIQWSYVHPTWLAICCNKNLELLRIE</sequence>
<evidence type="ECO:0000313" key="5">
    <source>
        <dbReference type="EMBL" id="GAV02931.1"/>
    </source>
</evidence>
<dbReference type="Proteomes" id="UP000186922">
    <property type="component" value="Unassembled WGS sequence"/>
</dbReference>
<dbReference type="SMART" id="SM00320">
    <property type="entry name" value="WD40"/>
    <property type="match status" value="4"/>
</dbReference>
<accession>A0A1D1VPP1</accession>
<dbReference type="InterPro" id="IPR019775">
    <property type="entry name" value="WD40_repeat_CS"/>
</dbReference>
<dbReference type="STRING" id="947166.A0A1D1VPP1"/>
<protein>
    <submittedName>
        <fullName evidence="5">Uncharacterized protein</fullName>
    </submittedName>
</protein>
<dbReference type="EMBL" id="BDGG01000009">
    <property type="protein sequence ID" value="GAV02931.1"/>
    <property type="molecule type" value="Genomic_DNA"/>
</dbReference>
<name>A0A1D1VPP1_RAMVA</name>
<dbReference type="InterPro" id="IPR015943">
    <property type="entry name" value="WD40/YVTN_repeat-like_dom_sf"/>
</dbReference>
<dbReference type="PROSITE" id="PS50082">
    <property type="entry name" value="WD_REPEATS_2"/>
    <property type="match status" value="1"/>
</dbReference>
<evidence type="ECO:0000256" key="3">
    <source>
        <dbReference type="PROSITE-ProRule" id="PRU00221"/>
    </source>
</evidence>
<keyword evidence="6" id="KW-1185">Reference proteome</keyword>
<evidence type="ECO:0000256" key="1">
    <source>
        <dbReference type="ARBA" id="ARBA00022574"/>
    </source>
</evidence>
<dbReference type="PROSITE" id="PS00678">
    <property type="entry name" value="WD_REPEATS_1"/>
    <property type="match status" value="1"/>
</dbReference>
<organism evidence="5 6">
    <name type="scientific">Ramazzottius varieornatus</name>
    <name type="common">Water bear</name>
    <name type="synonym">Tardigrade</name>
    <dbReference type="NCBI Taxonomy" id="947166"/>
    <lineage>
        <taxon>Eukaryota</taxon>
        <taxon>Metazoa</taxon>
        <taxon>Ecdysozoa</taxon>
        <taxon>Tardigrada</taxon>
        <taxon>Eutardigrada</taxon>
        <taxon>Parachela</taxon>
        <taxon>Hypsibioidea</taxon>
        <taxon>Ramazzottiidae</taxon>
        <taxon>Ramazzottius</taxon>
    </lineage>
</organism>